<evidence type="ECO:0000256" key="3">
    <source>
        <dbReference type="SAM" id="SignalP"/>
    </source>
</evidence>
<feature type="region of interest" description="Disordered" evidence="1">
    <location>
        <begin position="185"/>
        <end position="222"/>
    </location>
</feature>
<feature type="transmembrane region" description="Helical" evidence="2">
    <location>
        <begin position="236"/>
        <end position="252"/>
    </location>
</feature>
<dbReference type="InterPro" id="IPR051082">
    <property type="entry name" value="Pentapeptide-BTB/POZ_domain"/>
</dbReference>
<dbReference type="Proteomes" id="UP001595859">
    <property type="component" value="Unassembled WGS sequence"/>
</dbReference>
<evidence type="ECO:0000313" key="5">
    <source>
        <dbReference type="Proteomes" id="UP001595859"/>
    </source>
</evidence>
<evidence type="ECO:0000313" key="4">
    <source>
        <dbReference type="EMBL" id="MFC4852654.1"/>
    </source>
</evidence>
<dbReference type="InterPro" id="IPR001646">
    <property type="entry name" value="5peptide_repeat"/>
</dbReference>
<reference evidence="5" key="1">
    <citation type="journal article" date="2019" name="Int. J. Syst. Evol. Microbiol.">
        <title>The Global Catalogue of Microorganisms (GCM) 10K type strain sequencing project: providing services to taxonomists for standard genome sequencing and annotation.</title>
        <authorList>
            <consortium name="The Broad Institute Genomics Platform"/>
            <consortium name="The Broad Institute Genome Sequencing Center for Infectious Disease"/>
            <person name="Wu L."/>
            <person name="Ma J."/>
        </authorList>
    </citation>
    <scope>NUCLEOTIDE SEQUENCE [LARGE SCALE GENOMIC DNA]</scope>
    <source>
        <strain evidence="5">ZS-22-S1</strain>
    </source>
</reference>
<feature type="transmembrane region" description="Helical" evidence="2">
    <location>
        <begin position="378"/>
        <end position="400"/>
    </location>
</feature>
<feature type="region of interest" description="Disordered" evidence="1">
    <location>
        <begin position="344"/>
        <end position="372"/>
    </location>
</feature>
<organism evidence="4 5">
    <name type="scientific">Actinophytocola glycyrrhizae</name>
    <dbReference type="NCBI Taxonomy" id="2044873"/>
    <lineage>
        <taxon>Bacteria</taxon>
        <taxon>Bacillati</taxon>
        <taxon>Actinomycetota</taxon>
        <taxon>Actinomycetes</taxon>
        <taxon>Pseudonocardiales</taxon>
        <taxon>Pseudonocardiaceae</taxon>
    </lineage>
</organism>
<dbReference type="SUPFAM" id="SSF141571">
    <property type="entry name" value="Pentapeptide repeat-like"/>
    <property type="match status" value="1"/>
</dbReference>
<protein>
    <submittedName>
        <fullName evidence="4">Pentapeptide repeat-containing protein</fullName>
    </submittedName>
</protein>
<dbReference type="Pfam" id="PF00805">
    <property type="entry name" value="Pentapeptide"/>
    <property type="match status" value="3"/>
</dbReference>
<dbReference type="RefSeq" id="WP_378054559.1">
    <property type="nucleotide sequence ID" value="NZ_JBHSIS010000002.1"/>
</dbReference>
<keyword evidence="2" id="KW-0472">Membrane</keyword>
<sequence length="544" mass="55472">MRSTRSVLGALVVGVGLLVPVSPAVAAVDCAVVTPPPVAGELPPPGQLACTDLRGLDLLQEQLPGADLHGSNLAGVSLRQADLTSADLRGADLTGALLGQADLAGANLQGANLTGAEVTQTDLTNADLRGAVLTEARGIQVFLAGADLRGADLRGMRLGQADLTGADLRGADVTGADLTQAQTDGALGLTDPADGGSAGLDVPGKVELNPGTEPDNETEPNIDTTAAPAQPSGTQIAHLLLWPAAAAALAWWRTRLRFQMRHRDTTPLRSAAVVGGIVGIGLVVTGLYLAAVGLVRGFTHLTGDVAWAADPGPLSVLATEPHFQLAFAGGAFVLGCLVMRSTRRRAPAGNPPRAGSQVAVGKPRPGPAEQELSGPARAVLKAVAFAGLADLVIVVALMVLDGLPATGPWRSGTAVGHLVFVAVTTLVLSGFAARARTGNDVATPSGVVFAAGGREPYLWLSGTSSDKHPVSQALPWDALEQVHFIRVLGTADPASVMITVRGPGTGKPTEYPEELRVTPAQVAALRELLPPGMCTDHTRAPASD</sequence>
<dbReference type="PANTHER" id="PTHR14136:SF17">
    <property type="entry name" value="BTB_POZ DOMAIN-CONTAINING PROTEIN KCTD9"/>
    <property type="match status" value="1"/>
</dbReference>
<gene>
    <name evidence="4" type="ORF">ACFPCV_03995</name>
</gene>
<feature type="transmembrane region" description="Helical" evidence="2">
    <location>
        <begin position="412"/>
        <end position="433"/>
    </location>
</feature>
<keyword evidence="3" id="KW-0732">Signal</keyword>
<evidence type="ECO:0000256" key="2">
    <source>
        <dbReference type="SAM" id="Phobius"/>
    </source>
</evidence>
<dbReference type="Gene3D" id="2.160.20.80">
    <property type="entry name" value="E3 ubiquitin-protein ligase SopA"/>
    <property type="match status" value="1"/>
</dbReference>
<feature type="transmembrane region" description="Helical" evidence="2">
    <location>
        <begin position="322"/>
        <end position="339"/>
    </location>
</feature>
<keyword evidence="2" id="KW-1133">Transmembrane helix</keyword>
<keyword evidence="2" id="KW-0812">Transmembrane</keyword>
<feature type="transmembrane region" description="Helical" evidence="2">
    <location>
        <begin position="273"/>
        <end position="295"/>
    </location>
</feature>
<keyword evidence="5" id="KW-1185">Reference proteome</keyword>
<comment type="caution">
    <text evidence="4">The sequence shown here is derived from an EMBL/GenBank/DDBJ whole genome shotgun (WGS) entry which is preliminary data.</text>
</comment>
<name>A0ABV9RZ42_9PSEU</name>
<accession>A0ABV9RZ42</accession>
<evidence type="ECO:0000256" key="1">
    <source>
        <dbReference type="SAM" id="MobiDB-lite"/>
    </source>
</evidence>
<dbReference type="EMBL" id="JBHSIS010000002">
    <property type="protein sequence ID" value="MFC4852654.1"/>
    <property type="molecule type" value="Genomic_DNA"/>
</dbReference>
<proteinExistence type="predicted"/>
<feature type="chain" id="PRO_5045062836" evidence="3">
    <location>
        <begin position="27"/>
        <end position="544"/>
    </location>
</feature>
<feature type="signal peptide" evidence="3">
    <location>
        <begin position="1"/>
        <end position="26"/>
    </location>
</feature>
<dbReference type="PANTHER" id="PTHR14136">
    <property type="entry name" value="BTB_POZ DOMAIN-CONTAINING PROTEIN KCTD9"/>
    <property type="match status" value="1"/>
</dbReference>